<evidence type="ECO:0000313" key="3">
    <source>
        <dbReference type="EMBL" id="SKC82959.1"/>
    </source>
</evidence>
<keyword evidence="3" id="KW-0378">Hydrolase</keyword>
<dbReference type="RefSeq" id="WP_079688864.1">
    <property type="nucleotide sequence ID" value="NZ_FUZU01000003.1"/>
</dbReference>
<gene>
    <name evidence="3" type="ORF">SAMN05660236_4329</name>
</gene>
<dbReference type="GO" id="GO:0016020">
    <property type="term" value="C:membrane"/>
    <property type="evidence" value="ECO:0007669"/>
    <property type="project" value="TreeGrafter"/>
</dbReference>
<keyword evidence="3" id="KW-0808">Transferase</keyword>
<organism evidence="3 4">
    <name type="scientific">Ohtaekwangia koreensis</name>
    <dbReference type="NCBI Taxonomy" id="688867"/>
    <lineage>
        <taxon>Bacteria</taxon>
        <taxon>Pseudomonadati</taxon>
        <taxon>Bacteroidota</taxon>
        <taxon>Cytophagia</taxon>
        <taxon>Cytophagales</taxon>
        <taxon>Fulvivirgaceae</taxon>
        <taxon>Ohtaekwangia</taxon>
    </lineage>
</organism>
<keyword evidence="3" id="KW-0012">Acyltransferase</keyword>
<protein>
    <submittedName>
        <fullName evidence="3">Peptidoglycan/LPS O-acetylase OafA/YrhL, contains acyltransferase and SGNH-hydrolase domains</fullName>
    </submittedName>
</protein>
<dbReference type="Proteomes" id="UP000190961">
    <property type="component" value="Unassembled WGS sequence"/>
</dbReference>
<dbReference type="PANTHER" id="PTHR23028:SF53">
    <property type="entry name" value="ACYL_TRANSF_3 DOMAIN-CONTAINING PROTEIN"/>
    <property type="match status" value="1"/>
</dbReference>
<accession>A0A1T5M517</accession>
<dbReference type="OrthoDB" id="9796461at2"/>
<keyword evidence="1" id="KW-1133">Transmembrane helix</keyword>
<feature type="transmembrane region" description="Helical" evidence="1">
    <location>
        <begin position="157"/>
        <end position="175"/>
    </location>
</feature>
<name>A0A1T5M517_9BACT</name>
<feature type="transmembrane region" description="Helical" evidence="1">
    <location>
        <begin position="240"/>
        <end position="259"/>
    </location>
</feature>
<evidence type="ECO:0000256" key="1">
    <source>
        <dbReference type="SAM" id="Phobius"/>
    </source>
</evidence>
<sequence length="352" mass="41069">MKYIKTLDGLRAIAVLLVIISHWVSKSHWLNYLPNGAIGVTIFFVLSGYLISSILFSYKDKIDADKGGVWSAIKVFYIRRSLRIFPIYYLFVLFLFFYGYTLIQDQLAYFLAYSSNILFFKRNELGGTVSHLWSLSVEEQYYLLWPILVLTVNRRFTWLLIVVFILTGLSFQIIFVKEGTFFGLLPFAAFDAFGFGALLAFVQRYHEDRISTFSKVINFVSLVILTWLIITQIYSLELLIPAKVVMSVFSLFVLFHLVVPSKNAISFFYQKMFTNDQLVFCGKISYGIYLYHTLIPGFSDNYYYKIIGHSSFLSHDFFFFVFNIMILLMVSSLSWFIVEKPFNSLKSKYNFQ</sequence>
<feature type="transmembrane region" description="Helical" evidence="1">
    <location>
        <begin position="132"/>
        <end position="150"/>
    </location>
</feature>
<feature type="transmembrane region" description="Helical" evidence="1">
    <location>
        <begin position="7"/>
        <end position="24"/>
    </location>
</feature>
<feature type="transmembrane region" description="Helical" evidence="1">
    <location>
        <begin position="181"/>
        <end position="201"/>
    </location>
</feature>
<feature type="transmembrane region" description="Helical" evidence="1">
    <location>
        <begin position="213"/>
        <end position="234"/>
    </location>
</feature>
<feature type="domain" description="Acyltransferase 3" evidence="2">
    <location>
        <begin position="6"/>
        <end position="330"/>
    </location>
</feature>
<dbReference type="GO" id="GO:0016747">
    <property type="term" value="F:acyltransferase activity, transferring groups other than amino-acyl groups"/>
    <property type="evidence" value="ECO:0007669"/>
    <property type="project" value="InterPro"/>
</dbReference>
<dbReference type="InterPro" id="IPR002656">
    <property type="entry name" value="Acyl_transf_3_dom"/>
</dbReference>
<dbReference type="Pfam" id="PF01757">
    <property type="entry name" value="Acyl_transf_3"/>
    <property type="match status" value="1"/>
</dbReference>
<feature type="transmembrane region" description="Helical" evidence="1">
    <location>
        <begin position="318"/>
        <end position="338"/>
    </location>
</feature>
<proteinExistence type="predicted"/>
<dbReference type="PANTHER" id="PTHR23028">
    <property type="entry name" value="ACETYLTRANSFERASE"/>
    <property type="match status" value="1"/>
</dbReference>
<dbReference type="GO" id="GO:0009103">
    <property type="term" value="P:lipopolysaccharide biosynthetic process"/>
    <property type="evidence" value="ECO:0007669"/>
    <property type="project" value="TreeGrafter"/>
</dbReference>
<reference evidence="3 4" key="1">
    <citation type="submission" date="2017-02" db="EMBL/GenBank/DDBJ databases">
        <authorList>
            <person name="Peterson S.W."/>
        </authorList>
    </citation>
    <scope>NUCLEOTIDE SEQUENCE [LARGE SCALE GENOMIC DNA]</scope>
    <source>
        <strain evidence="3 4">DSM 25262</strain>
    </source>
</reference>
<evidence type="ECO:0000259" key="2">
    <source>
        <dbReference type="Pfam" id="PF01757"/>
    </source>
</evidence>
<dbReference type="STRING" id="688867.SAMN05660236_4329"/>
<dbReference type="GO" id="GO:0016787">
    <property type="term" value="F:hydrolase activity"/>
    <property type="evidence" value="ECO:0007669"/>
    <property type="project" value="UniProtKB-KW"/>
</dbReference>
<dbReference type="InterPro" id="IPR050879">
    <property type="entry name" value="Acyltransferase_3"/>
</dbReference>
<keyword evidence="1" id="KW-0812">Transmembrane</keyword>
<feature type="transmembrane region" description="Helical" evidence="1">
    <location>
        <begin position="36"/>
        <end position="56"/>
    </location>
</feature>
<feature type="transmembrane region" description="Helical" evidence="1">
    <location>
        <begin position="280"/>
        <end position="298"/>
    </location>
</feature>
<dbReference type="EMBL" id="FUZU01000003">
    <property type="protein sequence ID" value="SKC82959.1"/>
    <property type="molecule type" value="Genomic_DNA"/>
</dbReference>
<dbReference type="AlphaFoldDB" id="A0A1T5M517"/>
<keyword evidence="4" id="KW-1185">Reference proteome</keyword>
<feature type="transmembrane region" description="Helical" evidence="1">
    <location>
        <begin position="87"/>
        <end position="112"/>
    </location>
</feature>
<keyword evidence="1" id="KW-0472">Membrane</keyword>
<evidence type="ECO:0000313" key="4">
    <source>
        <dbReference type="Proteomes" id="UP000190961"/>
    </source>
</evidence>